<dbReference type="Gene3D" id="3.40.190.80">
    <property type="match status" value="1"/>
</dbReference>
<evidence type="ECO:0000313" key="5">
    <source>
        <dbReference type="EMBL" id="MEB5476155.1"/>
    </source>
</evidence>
<feature type="binding site" evidence="4">
    <location>
        <position position="97"/>
    </location>
    <ligand>
        <name>Mg(2+)</name>
        <dbReference type="ChEBI" id="CHEBI:18420"/>
        <label>1</label>
    </ligand>
</feature>
<dbReference type="Pfam" id="PF00459">
    <property type="entry name" value="Inositol_P"/>
    <property type="match status" value="1"/>
</dbReference>
<dbReference type="InterPro" id="IPR050725">
    <property type="entry name" value="CysQ/Inositol_MonoPase"/>
</dbReference>
<feature type="binding site" evidence="4">
    <location>
        <position position="95"/>
    </location>
    <ligand>
        <name>Mg(2+)</name>
        <dbReference type="ChEBI" id="CHEBI:18420"/>
        <label>2</label>
    </ligand>
</feature>
<dbReference type="PANTHER" id="PTHR43028:SF5">
    <property type="entry name" value="3'(2'),5'-BISPHOSPHATE NUCLEOTIDASE 1"/>
    <property type="match status" value="1"/>
</dbReference>
<accession>A0ABU6DR07</accession>
<evidence type="ECO:0000256" key="4">
    <source>
        <dbReference type="HAMAP-Rule" id="MF_02095"/>
    </source>
</evidence>
<keyword evidence="4" id="KW-1003">Cell membrane</keyword>
<dbReference type="EC" id="3.1.3.7" evidence="4"/>
<dbReference type="InterPro" id="IPR006240">
    <property type="entry name" value="CysQ"/>
</dbReference>
<feature type="binding site" evidence="4">
    <location>
        <position position="78"/>
    </location>
    <ligand>
        <name>substrate</name>
    </ligand>
</feature>
<comment type="catalytic activity">
    <reaction evidence="1 4">
        <text>adenosine 3',5'-bisphosphate + H2O = AMP + phosphate</text>
        <dbReference type="Rhea" id="RHEA:10040"/>
        <dbReference type="ChEBI" id="CHEBI:15377"/>
        <dbReference type="ChEBI" id="CHEBI:43474"/>
        <dbReference type="ChEBI" id="CHEBI:58343"/>
        <dbReference type="ChEBI" id="CHEBI:456215"/>
        <dbReference type="EC" id="3.1.3.7"/>
    </reaction>
</comment>
<comment type="cofactor">
    <cofactor evidence="4">
        <name>Mg(2+)</name>
        <dbReference type="ChEBI" id="CHEBI:18420"/>
    </cofactor>
</comment>
<dbReference type="RefSeq" id="WP_325774728.1">
    <property type="nucleotide sequence ID" value="NZ_VTDN01000002.1"/>
</dbReference>
<keyword evidence="6" id="KW-1185">Reference proteome</keyword>
<keyword evidence="3 4" id="KW-0460">Magnesium</keyword>
<feature type="binding site" evidence="4">
    <location>
        <position position="98"/>
    </location>
    <ligand>
        <name>Mg(2+)</name>
        <dbReference type="ChEBI" id="CHEBI:18420"/>
        <label>2</label>
    </ligand>
</feature>
<comment type="similarity">
    <text evidence="4">Belongs to the inositol monophosphatase superfamily. CysQ family.</text>
</comment>
<sequence length="284" mass="32587">MFVATDSPKQEEILSVVKILGEAGNLIAKFYTQYCNNEDIEINIKEDDSPVTAADFISHQHIMQALNGLTPNIPVLSEEGDYHLRSEWDEFWLLDPLDGTKEFLSKRDEFTINLSRVVAGKTVFSAIIAPVFRTIYIASPQNKVLKYDYDTQQWLMFFKPDEISESIVKVAVSQGKKKNINSRVGKYQRYFDEIAQHIPVEIVQCGSAYKFCLMIEGKIDIYPRFHPTFEWDTSAGQYLLESIGGGLFTMDQRPFTYNQRDRLLNAEFIALRSLSYKQMAFAAL</sequence>
<comment type="subcellular location">
    <subcellularLocation>
        <location evidence="4">Cell inner membrane</location>
        <topology evidence="4">Peripheral membrane protein</topology>
        <orientation evidence="4">Cytoplasmic side</orientation>
    </subcellularLocation>
</comment>
<dbReference type="HAMAP" id="MF_02095">
    <property type="entry name" value="CysQ"/>
    <property type="match status" value="1"/>
</dbReference>
<protein>
    <recommendedName>
        <fullName evidence="4">3'(2'),5'-bisphosphate nucleotidase CysQ</fullName>
        <ecNumber evidence="4">3.1.3.7</ecNumber>
    </recommendedName>
    <alternativeName>
        <fullName evidence="4">3'(2'),5-bisphosphonucleoside 3'(2')-phosphohydrolase</fullName>
    </alternativeName>
    <alternativeName>
        <fullName evidence="4">3'-phosphoadenosine 5'-phosphate phosphatase</fullName>
        <shortName evidence="4">PAP phosphatase</shortName>
    </alternativeName>
</protein>
<dbReference type="InterPro" id="IPR020583">
    <property type="entry name" value="Inositol_monoP_metal-BS"/>
</dbReference>
<dbReference type="InterPro" id="IPR000760">
    <property type="entry name" value="Inositol_monophosphatase-like"/>
</dbReference>
<proteinExistence type="inferred from homology"/>
<evidence type="ECO:0000256" key="2">
    <source>
        <dbReference type="ARBA" id="ARBA00022723"/>
    </source>
</evidence>
<evidence type="ECO:0000256" key="1">
    <source>
        <dbReference type="ARBA" id="ARBA00001625"/>
    </source>
</evidence>
<gene>
    <name evidence="4" type="primary">cysQ</name>
    <name evidence="5" type="ORF">I2F25_03670</name>
</gene>
<feature type="binding site" evidence="4">
    <location>
        <position position="232"/>
    </location>
    <ligand>
        <name>Mg(2+)</name>
        <dbReference type="ChEBI" id="CHEBI:18420"/>
        <label>2</label>
    </ligand>
</feature>
<dbReference type="PANTHER" id="PTHR43028">
    <property type="entry name" value="3'(2'),5'-BISPHOSPHATE NUCLEOTIDASE 1"/>
    <property type="match status" value="1"/>
</dbReference>
<evidence type="ECO:0000256" key="3">
    <source>
        <dbReference type="ARBA" id="ARBA00022842"/>
    </source>
</evidence>
<dbReference type="EMBL" id="VTDN01000002">
    <property type="protein sequence ID" value="MEB5476155.1"/>
    <property type="molecule type" value="Genomic_DNA"/>
</dbReference>
<dbReference type="CDD" id="cd01638">
    <property type="entry name" value="CysQ"/>
    <property type="match status" value="1"/>
</dbReference>
<feature type="binding site" evidence="4">
    <location>
        <position position="232"/>
    </location>
    <ligand>
        <name>substrate</name>
    </ligand>
</feature>
<organism evidence="5 6">
    <name type="scientific">Acinetobacter pollinis</name>
    <dbReference type="NCBI Taxonomy" id="2605270"/>
    <lineage>
        <taxon>Bacteria</taxon>
        <taxon>Pseudomonadati</taxon>
        <taxon>Pseudomonadota</taxon>
        <taxon>Gammaproteobacteria</taxon>
        <taxon>Moraxellales</taxon>
        <taxon>Moraxellaceae</taxon>
        <taxon>Acinetobacter</taxon>
    </lineage>
</organism>
<dbReference type="SUPFAM" id="SSF56655">
    <property type="entry name" value="Carbohydrate phosphatase"/>
    <property type="match status" value="1"/>
</dbReference>
<keyword evidence="4" id="KW-0472">Membrane</keyword>
<name>A0ABU6DR07_9GAMM</name>
<feature type="binding site" evidence="4">
    <location>
        <begin position="97"/>
        <end position="100"/>
    </location>
    <ligand>
        <name>substrate</name>
    </ligand>
</feature>
<dbReference type="Proteomes" id="UP001339883">
    <property type="component" value="Unassembled WGS sequence"/>
</dbReference>
<feature type="binding site" evidence="4">
    <location>
        <position position="95"/>
    </location>
    <ligand>
        <name>Mg(2+)</name>
        <dbReference type="ChEBI" id="CHEBI:18420"/>
        <label>1</label>
    </ligand>
</feature>
<dbReference type="PROSITE" id="PS00629">
    <property type="entry name" value="IMP_1"/>
    <property type="match status" value="1"/>
</dbReference>
<evidence type="ECO:0000313" key="6">
    <source>
        <dbReference type="Proteomes" id="UP001339883"/>
    </source>
</evidence>
<reference evidence="5 6" key="1">
    <citation type="submission" date="2019-08" db="EMBL/GenBank/DDBJ databases">
        <title>Five species of Acinetobacter isolated from floral nectar and animal pollinators.</title>
        <authorList>
            <person name="Hendry T.A."/>
        </authorList>
    </citation>
    <scope>NUCLEOTIDE SEQUENCE [LARGE SCALE GENOMIC DNA]</scope>
    <source>
        <strain evidence="5 6">MD18.27</strain>
    </source>
</reference>
<keyword evidence="2 4" id="KW-0479">Metal-binding</keyword>
<feature type="binding site" evidence="4">
    <location>
        <position position="78"/>
    </location>
    <ligand>
        <name>Mg(2+)</name>
        <dbReference type="ChEBI" id="CHEBI:18420"/>
        <label>1</label>
    </ligand>
</feature>
<dbReference type="Gene3D" id="3.30.540.10">
    <property type="entry name" value="Fructose-1,6-Bisphosphatase, subunit A, domain 1"/>
    <property type="match status" value="1"/>
</dbReference>
<keyword evidence="4" id="KW-0997">Cell inner membrane</keyword>
<keyword evidence="4" id="KW-0378">Hydrolase</keyword>
<comment type="function">
    <text evidence="4">Converts adenosine-3',5'-bisphosphate (PAP) to AMP.</text>
</comment>
<comment type="caution">
    <text evidence="5">The sequence shown here is derived from an EMBL/GenBank/DDBJ whole genome shotgun (WGS) entry which is preliminary data.</text>
</comment>